<evidence type="ECO:0008006" key="4">
    <source>
        <dbReference type="Google" id="ProtNLM"/>
    </source>
</evidence>
<proteinExistence type="predicted"/>
<organism evidence="2 3">
    <name type="scientific">Arachis hypogaea</name>
    <name type="common">Peanut</name>
    <dbReference type="NCBI Taxonomy" id="3818"/>
    <lineage>
        <taxon>Eukaryota</taxon>
        <taxon>Viridiplantae</taxon>
        <taxon>Streptophyta</taxon>
        <taxon>Embryophyta</taxon>
        <taxon>Tracheophyta</taxon>
        <taxon>Spermatophyta</taxon>
        <taxon>Magnoliopsida</taxon>
        <taxon>eudicotyledons</taxon>
        <taxon>Gunneridae</taxon>
        <taxon>Pentapetalae</taxon>
        <taxon>rosids</taxon>
        <taxon>fabids</taxon>
        <taxon>Fabales</taxon>
        <taxon>Fabaceae</taxon>
        <taxon>Papilionoideae</taxon>
        <taxon>50 kb inversion clade</taxon>
        <taxon>dalbergioids sensu lato</taxon>
        <taxon>Dalbergieae</taxon>
        <taxon>Pterocarpus clade</taxon>
        <taxon>Arachis</taxon>
    </lineage>
</organism>
<keyword evidence="3" id="KW-1185">Reference proteome</keyword>
<keyword evidence="1" id="KW-0472">Membrane</keyword>
<feature type="transmembrane region" description="Helical" evidence="1">
    <location>
        <begin position="21"/>
        <end position="41"/>
    </location>
</feature>
<dbReference type="Proteomes" id="UP000289738">
    <property type="component" value="Chromosome B08"/>
</dbReference>
<evidence type="ECO:0000256" key="1">
    <source>
        <dbReference type="SAM" id="Phobius"/>
    </source>
</evidence>
<accession>A0A444Y179</accession>
<comment type="caution">
    <text evidence="2">The sequence shown here is derived from an EMBL/GenBank/DDBJ whole genome shotgun (WGS) entry which is preliminary data.</text>
</comment>
<name>A0A444Y179_ARAHY</name>
<keyword evidence="1" id="KW-1133">Transmembrane helix</keyword>
<keyword evidence="1" id="KW-0812">Transmembrane</keyword>
<dbReference type="AlphaFoldDB" id="A0A444Y179"/>
<reference evidence="2 3" key="1">
    <citation type="submission" date="2019-01" db="EMBL/GenBank/DDBJ databases">
        <title>Sequencing of cultivated peanut Arachis hypogaea provides insights into genome evolution and oil improvement.</title>
        <authorList>
            <person name="Chen X."/>
        </authorList>
    </citation>
    <scope>NUCLEOTIDE SEQUENCE [LARGE SCALE GENOMIC DNA]</scope>
    <source>
        <strain evidence="3">cv. Fuhuasheng</strain>
        <tissue evidence="2">Leaves</tissue>
    </source>
</reference>
<evidence type="ECO:0000313" key="3">
    <source>
        <dbReference type="Proteomes" id="UP000289738"/>
    </source>
</evidence>
<evidence type="ECO:0000313" key="2">
    <source>
        <dbReference type="EMBL" id="RYQ95680.1"/>
    </source>
</evidence>
<sequence>MRKQPWRRKNSRTRLSSSLRLNWSLNVEMLPGAFLILAFNFQFKANVHLQRVVIPVGRSSPTADISCAPQGVAPVGRSSPTESCDSYKPKFTYRGAISVSQSSLIEKFHVLDAKHKKSPSKVRTELNKFVGFMVSKIRVFAGGEPLMDKDERVEAPYVNIAAQRISYNCAIYVMKCLEIINPKKIKREKYEWKN</sequence>
<gene>
    <name evidence="2" type="ORF">Ahy_B08g091024</name>
</gene>
<dbReference type="EMBL" id="SDMP01000018">
    <property type="protein sequence ID" value="RYQ95680.1"/>
    <property type="molecule type" value="Genomic_DNA"/>
</dbReference>
<protein>
    <recommendedName>
        <fullName evidence="4">Ubiquitin-like protease family profile domain-containing protein</fullName>
    </recommendedName>
</protein>